<dbReference type="SUPFAM" id="SSF56112">
    <property type="entry name" value="Protein kinase-like (PK-like)"/>
    <property type="match status" value="1"/>
</dbReference>
<dbReference type="Proteomes" id="UP000425960">
    <property type="component" value="Chromosome"/>
</dbReference>
<dbReference type="InterPro" id="IPR011009">
    <property type="entry name" value="Kinase-like_dom_sf"/>
</dbReference>
<evidence type="ECO:0000313" key="1">
    <source>
        <dbReference type="EMBL" id="BBO80584.1"/>
    </source>
</evidence>
<proteinExistence type="predicted"/>
<protein>
    <submittedName>
        <fullName evidence="1">Uncharacterized protein</fullName>
    </submittedName>
</protein>
<reference evidence="1 2" key="1">
    <citation type="submission" date="2019-11" db="EMBL/GenBank/DDBJ databases">
        <title>Comparative genomics of hydrocarbon-degrading Desulfosarcina strains.</title>
        <authorList>
            <person name="Watanabe M."/>
            <person name="Kojima H."/>
            <person name="Fukui M."/>
        </authorList>
    </citation>
    <scope>NUCLEOTIDE SEQUENCE [LARGE SCALE GENOMIC DNA]</scope>
    <source>
        <strain evidence="1 2">28bB2T</strain>
    </source>
</reference>
<dbReference type="Pfam" id="PF06293">
    <property type="entry name" value="Kdo"/>
    <property type="match status" value="1"/>
</dbReference>
<dbReference type="Gene3D" id="1.10.510.10">
    <property type="entry name" value="Transferase(Phosphotransferase) domain 1"/>
    <property type="match status" value="1"/>
</dbReference>
<organism evidence="1 2">
    <name type="scientific">Desulfosarcina ovata subsp. sediminis</name>
    <dbReference type="NCBI Taxonomy" id="885957"/>
    <lineage>
        <taxon>Bacteria</taxon>
        <taxon>Pseudomonadati</taxon>
        <taxon>Thermodesulfobacteriota</taxon>
        <taxon>Desulfobacteria</taxon>
        <taxon>Desulfobacterales</taxon>
        <taxon>Desulfosarcinaceae</taxon>
        <taxon>Desulfosarcina</taxon>
    </lineage>
</organism>
<name>A0A5K7ZGW2_9BACT</name>
<evidence type="ECO:0000313" key="2">
    <source>
        <dbReference type="Proteomes" id="UP000425960"/>
    </source>
</evidence>
<dbReference type="AlphaFoldDB" id="A0A5K7ZGW2"/>
<dbReference type="KEGG" id="dov:DSCO28_11500"/>
<sequence>MGFPLGTKKSLRNLAVIFAQLNIQDMALLKELVDIYFSVRFLKSKERSELFLKKSIDKRRRIVSKGYLKKNYRESTETVCRKSFSSFVLCKRDHYTKFMESFLGNPDIAFDSPEMIMLKNGNSTTVVRLTVDGMDLVIKRYNAKNIFRGFRHAFKKSYADRSWGAAHYLINNGIKTARPIAMKEMRIGPFRGKSYLVCEYIDGINALDYFIDPAFKDKKIMAQKVVGIFNQLELLRVRHGDMKATNILIYYNNPYLIDLDSMVIYKNNVLSNRAHRKDVDRFMRNWSEHPKIKKMFSPLS</sequence>
<dbReference type="EMBL" id="AP021876">
    <property type="protein sequence ID" value="BBO80584.1"/>
    <property type="molecule type" value="Genomic_DNA"/>
</dbReference>
<gene>
    <name evidence="1" type="ORF">DSCO28_11500</name>
</gene>
<accession>A0A5K7ZGW2</accession>